<dbReference type="RefSeq" id="WP_119524559.1">
    <property type="nucleotide sequence ID" value="NZ_NRHC01000016.1"/>
</dbReference>
<dbReference type="EMBL" id="NRHC01000016">
    <property type="protein sequence ID" value="RIY34178.1"/>
    <property type="molecule type" value="Genomic_DNA"/>
</dbReference>
<dbReference type="InterPro" id="IPR050088">
    <property type="entry name" value="IspD/TarI_cytidylyltransf_bact"/>
</dbReference>
<gene>
    <name evidence="3" type="ORF">CKF54_01735</name>
</gene>
<dbReference type="InterPro" id="IPR018294">
    <property type="entry name" value="ISPD_synthase_CS"/>
</dbReference>
<evidence type="ECO:0000256" key="1">
    <source>
        <dbReference type="ARBA" id="ARBA00022679"/>
    </source>
</evidence>
<proteinExistence type="predicted"/>
<evidence type="ECO:0000313" key="3">
    <source>
        <dbReference type="EMBL" id="RIY34178.1"/>
    </source>
</evidence>
<dbReference type="Pfam" id="PF01128">
    <property type="entry name" value="IspD"/>
    <property type="match status" value="1"/>
</dbReference>
<dbReference type="PANTHER" id="PTHR32125">
    <property type="entry name" value="2-C-METHYL-D-ERYTHRITOL 4-PHOSPHATE CYTIDYLYLTRANSFERASE, CHLOROPLASTIC"/>
    <property type="match status" value="1"/>
</dbReference>
<dbReference type="InterPro" id="IPR029044">
    <property type="entry name" value="Nucleotide-diphossugar_trans"/>
</dbReference>
<accession>A0A3A1YAF9</accession>
<dbReference type="GO" id="GO:0050518">
    <property type="term" value="F:2-C-methyl-D-erythritol 4-phosphate cytidylyltransferase activity"/>
    <property type="evidence" value="ECO:0007669"/>
    <property type="project" value="TreeGrafter"/>
</dbReference>
<dbReference type="OrthoDB" id="9806837at2"/>
<keyword evidence="4" id="KW-1185">Reference proteome</keyword>
<dbReference type="PROSITE" id="PS01295">
    <property type="entry name" value="ISPD"/>
    <property type="match status" value="1"/>
</dbReference>
<comment type="caution">
    <text evidence="3">The sequence shown here is derived from an EMBL/GenBank/DDBJ whole genome shotgun (WGS) entry which is preliminary data.</text>
</comment>
<dbReference type="Proteomes" id="UP000265691">
    <property type="component" value="Unassembled WGS sequence"/>
</dbReference>
<sequence length="318" mass="36251">MFKYISLLCAAGVGSRMQAEVPKQYLKLNYQGEQKSLLEIVEQKFSEHVDASIVALHEEDKYCANLEKFKDFKRYSESNSSLLQEASDELYFCWGYGQRINTVYSLLANSMELCLRKGWDPAKTFVLIHDVARPCITSQDISNIISFCKELDSIETIIAKNGEAVLAGLLPVNFVVDSVKKYSEQFAQENIPRDNLVLAQTPQTFNLLYLYYILTKLFIALDEPVDLSKYYHSYNKYLVSFSSLQALENSKIADKKLLYNNTLTSMANKQIIASLTDESSVMVYLNDLVKIVKFGRHNLKVTLPDDLPLAQFYINLGN</sequence>
<dbReference type="GO" id="GO:0008299">
    <property type="term" value="P:isoprenoid biosynthetic process"/>
    <property type="evidence" value="ECO:0007669"/>
    <property type="project" value="InterPro"/>
</dbReference>
<evidence type="ECO:0000256" key="2">
    <source>
        <dbReference type="ARBA" id="ARBA00022695"/>
    </source>
</evidence>
<dbReference type="Gene3D" id="3.90.550.10">
    <property type="entry name" value="Spore Coat Polysaccharide Biosynthesis Protein SpsA, Chain A"/>
    <property type="match status" value="1"/>
</dbReference>
<dbReference type="SUPFAM" id="SSF53448">
    <property type="entry name" value="Nucleotide-diphospho-sugar transferases"/>
    <property type="match status" value="1"/>
</dbReference>
<reference evidence="3 4" key="1">
    <citation type="submission" date="2017-08" db="EMBL/GenBank/DDBJ databases">
        <title>Reclassification of Bisgaard taxon 37 and 44.</title>
        <authorList>
            <person name="Christensen H."/>
        </authorList>
    </citation>
    <scope>NUCLEOTIDE SEQUENCE [LARGE SCALE GENOMIC DNA]</scope>
    <source>
        <strain evidence="3 4">B96_3</strain>
    </source>
</reference>
<keyword evidence="1" id="KW-0808">Transferase</keyword>
<dbReference type="InterPro" id="IPR034683">
    <property type="entry name" value="IspD/TarI"/>
</dbReference>
<dbReference type="AlphaFoldDB" id="A0A3A1YAF9"/>
<keyword evidence="2" id="KW-0548">Nucleotidyltransferase</keyword>
<protein>
    <recommendedName>
        <fullName evidence="5">2-C-methyl-D-erythritol 4-phosphate cytidylyltransferase</fullName>
    </recommendedName>
</protein>
<name>A0A3A1YAF9_9GAMM</name>
<organism evidence="3 4">
    <name type="scientific">Psittacicella hinzii</name>
    <dbReference type="NCBI Taxonomy" id="2028575"/>
    <lineage>
        <taxon>Bacteria</taxon>
        <taxon>Pseudomonadati</taxon>
        <taxon>Pseudomonadota</taxon>
        <taxon>Gammaproteobacteria</taxon>
        <taxon>Pasteurellales</taxon>
        <taxon>Psittacicellaceae</taxon>
        <taxon>Psittacicella</taxon>
    </lineage>
</organism>
<dbReference type="PANTHER" id="PTHR32125:SF4">
    <property type="entry name" value="2-C-METHYL-D-ERYTHRITOL 4-PHOSPHATE CYTIDYLYLTRANSFERASE, CHLOROPLASTIC"/>
    <property type="match status" value="1"/>
</dbReference>
<evidence type="ECO:0000313" key="4">
    <source>
        <dbReference type="Proteomes" id="UP000265691"/>
    </source>
</evidence>
<evidence type="ECO:0008006" key="5">
    <source>
        <dbReference type="Google" id="ProtNLM"/>
    </source>
</evidence>